<sequence>MSDIRKCNNASFEMAIADFFHCENIPDRVVDSERFARVIKKARTVGSDFNIPSRSKIGGELLDLNFETVYKANKEALLKDASVFGLAFLGDGATIKRMPLMNILGMCAGTPPLTLSIQDCTDHMEEGVKKNAAYIAEMFEAKVNEYDAGNLLTDVFFFDGASNVQKAGEVLTAKFPHTFCFHGAEHVVSLFFSSIARIQPIKVLILKACRLYQAFGLGSHHGIYAQFIAQSSMANKGKKIGLLRGASTRMASWFYAMMRLLWLRLPLKATIHQQKFLDLHLTPSVRSAMRDIDDDNFWKSMYILLRAVFPALRALCFCDSSLPVMDKIYFLSHSHRTTEAIKRSEQSLNDDNLFGRLEMDDVSLRTEAETVFGDDFSLQQIRQVDGSDDDNGGGAFDDSSEDSSDDDAGDYGGYDFGQRVLWHWEHRKSKIEHDYAITGWALSVIMTLMNALMKTTESTEMRLRGWSSAFTSHLVQTLIQKYWVKMKGRLLTCSGMSSRPSVIVPTHSTNQAAGQLLMLLQLGGIGPAERSWAGVKQIKDGKRSHLGSDSTEKRAILLVTAKIKEAKIRRDIMEKIDASGPDAMFGDDDINFDLQLENFGVDTSVLRQPVVQRIFCAWVEDGEQEDRRVNDPVAEARLLAKYKNLVFNDPDTGTTMSIWDKNMEFWRGKSNGWMVIATSADDNVEDEPFALEVVCDLIGQTQQIDGVTIIHKQVDEVTIEDDE</sequence>
<evidence type="ECO:0000256" key="1">
    <source>
        <dbReference type="SAM" id="MobiDB-lite"/>
    </source>
</evidence>
<feature type="compositionally biased region" description="Acidic residues" evidence="1">
    <location>
        <begin position="398"/>
        <end position="408"/>
    </location>
</feature>
<accession>A0ABD3N7N8</accession>
<dbReference type="AlphaFoldDB" id="A0ABD3N7N8"/>
<comment type="caution">
    <text evidence="2">The sequence shown here is derived from an EMBL/GenBank/DDBJ whole genome shotgun (WGS) entry which is preliminary data.</text>
</comment>
<dbReference type="Proteomes" id="UP001530293">
    <property type="component" value="Unassembled WGS sequence"/>
</dbReference>
<reference evidence="2 3" key="1">
    <citation type="submission" date="2024-10" db="EMBL/GenBank/DDBJ databases">
        <title>Updated reference genomes for cyclostephanoid diatoms.</title>
        <authorList>
            <person name="Roberts W.R."/>
            <person name="Alverson A.J."/>
        </authorList>
    </citation>
    <scope>NUCLEOTIDE SEQUENCE [LARGE SCALE GENOMIC DNA]</scope>
    <source>
        <strain evidence="2 3">AJA232-27</strain>
    </source>
</reference>
<organism evidence="2 3">
    <name type="scientific">Discostella pseudostelligera</name>
    <dbReference type="NCBI Taxonomy" id="259834"/>
    <lineage>
        <taxon>Eukaryota</taxon>
        <taxon>Sar</taxon>
        <taxon>Stramenopiles</taxon>
        <taxon>Ochrophyta</taxon>
        <taxon>Bacillariophyta</taxon>
        <taxon>Coscinodiscophyceae</taxon>
        <taxon>Thalassiosirophycidae</taxon>
        <taxon>Stephanodiscales</taxon>
        <taxon>Stephanodiscaceae</taxon>
        <taxon>Discostella</taxon>
    </lineage>
</organism>
<evidence type="ECO:0000313" key="3">
    <source>
        <dbReference type="Proteomes" id="UP001530293"/>
    </source>
</evidence>
<evidence type="ECO:0008006" key="4">
    <source>
        <dbReference type="Google" id="ProtNLM"/>
    </source>
</evidence>
<proteinExistence type="predicted"/>
<name>A0ABD3N7N8_9STRA</name>
<keyword evidence="3" id="KW-1185">Reference proteome</keyword>
<feature type="region of interest" description="Disordered" evidence="1">
    <location>
        <begin position="384"/>
        <end position="408"/>
    </location>
</feature>
<evidence type="ECO:0000313" key="2">
    <source>
        <dbReference type="EMBL" id="KAL3772048.1"/>
    </source>
</evidence>
<protein>
    <recommendedName>
        <fullName evidence="4">DUF659 domain-containing protein</fullName>
    </recommendedName>
</protein>
<gene>
    <name evidence="2" type="ORF">ACHAWU_008070</name>
</gene>
<dbReference type="EMBL" id="JALLBG020000017">
    <property type="protein sequence ID" value="KAL3772048.1"/>
    <property type="molecule type" value="Genomic_DNA"/>
</dbReference>